<evidence type="ECO:0000313" key="9">
    <source>
        <dbReference type="Proteomes" id="UP001589854"/>
    </source>
</evidence>
<protein>
    <recommendedName>
        <fullName evidence="5">glycine oxidase</fullName>
        <ecNumber evidence="5">1.4.3.19</ecNumber>
    </recommendedName>
</protein>
<comment type="catalytic activity">
    <reaction evidence="4">
        <text>glycine + O2 + H2O = glyoxylate + H2O2 + NH4(+)</text>
        <dbReference type="Rhea" id="RHEA:11532"/>
        <dbReference type="ChEBI" id="CHEBI:15377"/>
        <dbReference type="ChEBI" id="CHEBI:15379"/>
        <dbReference type="ChEBI" id="CHEBI:16240"/>
        <dbReference type="ChEBI" id="CHEBI:28938"/>
        <dbReference type="ChEBI" id="CHEBI:36655"/>
        <dbReference type="ChEBI" id="CHEBI:57305"/>
        <dbReference type="EC" id="1.4.3.19"/>
    </reaction>
</comment>
<dbReference type="SUPFAM" id="SSF51905">
    <property type="entry name" value="FAD/NAD(P)-binding domain"/>
    <property type="match status" value="1"/>
</dbReference>
<comment type="pathway">
    <text evidence="1">Cofactor biosynthesis; thiamine diphosphate biosynthesis.</text>
</comment>
<sequence length="371" mass="40866">MKRHFDVAIVGGGIIGSSIAYYLAKEGISVLMLERDKVASGATSAAAGMLGAQAELEENDAFFRFAKESQTQYVSLNEELRKHSGVDIQLVNNGMYKVALTDNEAVSLKQMAAASIEMDWHSRDEVNFLEPHIANNIKGGLHIPSDGHVSPIHLCTAFSKSASLLGASLLEHTSVHAVERNSPSDYTVKTSAGDFHCQSVVITNGTWSGYFLNQLGLDNDIVPVKGECLSVTSREVYLSSTIFHNHCYVVPKGDGRFVVGATMVPDDWSMQPTVGGIHSLIEKIRPVFPKIDSCNFQESWAGLRPQTRDGRPYIGRHPSDENLYFATGHYRNGILLAPQTGILIRDLIMKKRIKSEYIEAFRVDRLLEVKA</sequence>
<keyword evidence="2" id="KW-0784">Thiamine biosynthesis</keyword>
<evidence type="ECO:0000256" key="4">
    <source>
        <dbReference type="ARBA" id="ARBA00049872"/>
    </source>
</evidence>
<dbReference type="GO" id="GO:0043799">
    <property type="term" value="F:glycine oxidase activity"/>
    <property type="evidence" value="ECO:0007669"/>
    <property type="project" value="UniProtKB-EC"/>
</dbReference>
<dbReference type="InterPro" id="IPR036188">
    <property type="entry name" value="FAD/NAD-bd_sf"/>
</dbReference>
<keyword evidence="3 8" id="KW-0560">Oxidoreductase</keyword>
<evidence type="ECO:0000256" key="1">
    <source>
        <dbReference type="ARBA" id="ARBA00004948"/>
    </source>
</evidence>
<evidence type="ECO:0000256" key="3">
    <source>
        <dbReference type="ARBA" id="ARBA00023002"/>
    </source>
</evidence>
<reference evidence="8 9" key="1">
    <citation type="submission" date="2024-09" db="EMBL/GenBank/DDBJ databases">
        <authorList>
            <person name="Sun Q."/>
            <person name="Mori K."/>
        </authorList>
    </citation>
    <scope>NUCLEOTIDE SEQUENCE [LARGE SCALE GENOMIC DNA]</scope>
    <source>
        <strain evidence="8 9">CCM 7228</strain>
    </source>
</reference>
<dbReference type="EMBL" id="JBHLVO010000007">
    <property type="protein sequence ID" value="MFC0271951.1"/>
    <property type="molecule type" value="Genomic_DNA"/>
</dbReference>
<dbReference type="Gene3D" id="3.30.9.10">
    <property type="entry name" value="D-Amino Acid Oxidase, subunit A, domain 2"/>
    <property type="match status" value="1"/>
</dbReference>
<name>A0ABV6GE41_9BACI</name>
<dbReference type="InterPro" id="IPR006076">
    <property type="entry name" value="FAD-dep_OxRdtase"/>
</dbReference>
<evidence type="ECO:0000256" key="5">
    <source>
        <dbReference type="ARBA" id="ARBA00050018"/>
    </source>
</evidence>
<evidence type="ECO:0000259" key="7">
    <source>
        <dbReference type="Pfam" id="PF01266"/>
    </source>
</evidence>
<comment type="caution">
    <text evidence="8">The sequence shown here is derived from an EMBL/GenBank/DDBJ whole genome shotgun (WGS) entry which is preliminary data.</text>
</comment>
<feature type="transmembrane region" description="Helical" evidence="6">
    <location>
        <begin position="7"/>
        <end position="24"/>
    </location>
</feature>
<feature type="domain" description="FAD dependent oxidoreductase" evidence="7">
    <location>
        <begin position="6"/>
        <end position="346"/>
    </location>
</feature>
<organism evidence="8 9">
    <name type="scientific">Metabacillus herbersteinensis</name>
    <dbReference type="NCBI Taxonomy" id="283816"/>
    <lineage>
        <taxon>Bacteria</taxon>
        <taxon>Bacillati</taxon>
        <taxon>Bacillota</taxon>
        <taxon>Bacilli</taxon>
        <taxon>Bacillales</taxon>
        <taxon>Bacillaceae</taxon>
        <taxon>Metabacillus</taxon>
    </lineage>
</organism>
<dbReference type="Gene3D" id="3.50.50.60">
    <property type="entry name" value="FAD/NAD(P)-binding domain"/>
    <property type="match status" value="1"/>
</dbReference>
<evidence type="ECO:0000313" key="8">
    <source>
        <dbReference type="EMBL" id="MFC0271951.1"/>
    </source>
</evidence>
<proteinExistence type="predicted"/>
<dbReference type="Proteomes" id="UP001589854">
    <property type="component" value="Unassembled WGS sequence"/>
</dbReference>
<keyword evidence="9" id="KW-1185">Reference proteome</keyword>
<dbReference type="EC" id="1.4.3.19" evidence="5"/>
<gene>
    <name evidence="8" type="primary">thiO</name>
    <name evidence="8" type="ORF">ACFFIX_10860</name>
</gene>
<keyword evidence="6" id="KW-0812">Transmembrane</keyword>
<dbReference type="Pfam" id="PF01266">
    <property type="entry name" value="DAO"/>
    <property type="match status" value="1"/>
</dbReference>
<dbReference type="InterPro" id="IPR012727">
    <property type="entry name" value="Gly_oxidase_ThiO"/>
</dbReference>
<accession>A0ABV6GE41</accession>
<dbReference type="RefSeq" id="WP_378933781.1">
    <property type="nucleotide sequence ID" value="NZ_JBHLVO010000007.1"/>
</dbReference>
<dbReference type="SUPFAM" id="SSF54373">
    <property type="entry name" value="FAD-linked reductases, C-terminal domain"/>
    <property type="match status" value="1"/>
</dbReference>
<keyword evidence="6" id="KW-0472">Membrane</keyword>
<evidence type="ECO:0000256" key="2">
    <source>
        <dbReference type="ARBA" id="ARBA00022977"/>
    </source>
</evidence>
<dbReference type="NCBIfam" id="TIGR02352">
    <property type="entry name" value="thiamin_ThiO"/>
    <property type="match status" value="1"/>
</dbReference>
<keyword evidence="6" id="KW-1133">Transmembrane helix</keyword>
<dbReference type="PANTHER" id="PTHR13847">
    <property type="entry name" value="SARCOSINE DEHYDROGENASE-RELATED"/>
    <property type="match status" value="1"/>
</dbReference>
<dbReference type="PANTHER" id="PTHR13847:SF289">
    <property type="entry name" value="GLYCINE OXIDASE"/>
    <property type="match status" value="1"/>
</dbReference>
<evidence type="ECO:0000256" key="6">
    <source>
        <dbReference type="SAM" id="Phobius"/>
    </source>
</evidence>